<comment type="caution">
    <text evidence="2">The sequence shown here is derived from an EMBL/GenBank/DDBJ whole genome shotgun (WGS) entry which is preliminary data.</text>
</comment>
<dbReference type="Pfam" id="PF11139">
    <property type="entry name" value="SfLAP"/>
    <property type="match status" value="1"/>
</dbReference>
<dbReference type="EMBL" id="DXBY01000332">
    <property type="protein sequence ID" value="HIZ37967.1"/>
    <property type="molecule type" value="Genomic_DNA"/>
</dbReference>
<evidence type="ECO:0000256" key="1">
    <source>
        <dbReference type="SAM" id="Phobius"/>
    </source>
</evidence>
<keyword evidence="1" id="KW-0472">Membrane</keyword>
<evidence type="ECO:0000313" key="2">
    <source>
        <dbReference type="EMBL" id="HIZ37967.1"/>
    </source>
</evidence>
<reference evidence="2" key="1">
    <citation type="journal article" date="2021" name="PeerJ">
        <title>Extensive microbial diversity within the chicken gut microbiome revealed by metagenomics and culture.</title>
        <authorList>
            <person name="Gilroy R."/>
            <person name="Ravi A."/>
            <person name="Getino M."/>
            <person name="Pursley I."/>
            <person name="Horton D.L."/>
            <person name="Alikhan N.F."/>
            <person name="Baker D."/>
            <person name="Gharbi K."/>
            <person name="Hall N."/>
            <person name="Watson M."/>
            <person name="Adriaenssens E.M."/>
            <person name="Foster-Nyarko E."/>
            <person name="Jarju S."/>
            <person name="Secka A."/>
            <person name="Antonio M."/>
            <person name="Oren A."/>
            <person name="Chaudhuri R.R."/>
            <person name="La Ragione R."/>
            <person name="Hildebrand F."/>
            <person name="Pallen M.J."/>
        </authorList>
    </citation>
    <scope>NUCLEOTIDE SEQUENCE</scope>
    <source>
        <strain evidence="2">ChiGjej4B4-7305</strain>
    </source>
</reference>
<dbReference type="InterPro" id="IPR021315">
    <property type="entry name" value="Gap/Sap"/>
</dbReference>
<proteinExistence type="predicted"/>
<dbReference type="AlphaFoldDB" id="A0A9D2EIR0"/>
<feature type="transmembrane region" description="Helical" evidence="1">
    <location>
        <begin position="214"/>
        <end position="237"/>
    </location>
</feature>
<feature type="transmembrane region" description="Helical" evidence="1">
    <location>
        <begin position="81"/>
        <end position="102"/>
    </location>
</feature>
<organism evidence="2 3">
    <name type="scientific">Candidatus Ruania gallistercoris</name>
    <dbReference type="NCBI Taxonomy" id="2838746"/>
    <lineage>
        <taxon>Bacteria</taxon>
        <taxon>Bacillati</taxon>
        <taxon>Actinomycetota</taxon>
        <taxon>Actinomycetes</taxon>
        <taxon>Micrococcales</taxon>
        <taxon>Ruaniaceae</taxon>
        <taxon>Ruania</taxon>
    </lineage>
</organism>
<dbReference type="Proteomes" id="UP000824037">
    <property type="component" value="Unassembled WGS sequence"/>
</dbReference>
<keyword evidence="1" id="KW-0812">Transmembrane</keyword>
<protein>
    <submittedName>
        <fullName evidence="2">GAP family protein</fullName>
    </submittedName>
</protein>
<sequence>MTPLLIGALVVLALLDSTSVGTLFIPIWLLLGSGRVRAGPFALYLGTIAAFYFIVGIAIALGADVALSGLSETFADDNDSAALRIPQFVIGAALFAWGWWLGSKNRRERKSETGRLTRWRERAMGGSGSTGALMALALLAAAVELASMLPYIAAIGLMTAADLGWVGTGLTLAAYCLVMILPAIVLVAARMFAHDRVDPHLRRLNTWISKHSDGMLSFAVCGIGFYLALNALVILFIA</sequence>
<gene>
    <name evidence="2" type="ORF">H9815_19510</name>
</gene>
<keyword evidence="1" id="KW-1133">Transmembrane helix</keyword>
<name>A0A9D2EIR0_9MICO</name>
<feature type="transmembrane region" description="Helical" evidence="1">
    <location>
        <begin position="123"/>
        <end position="152"/>
    </location>
</feature>
<feature type="transmembrane region" description="Helical" evidence="1">
    <location>
        <begin position="6"/>
        <end position="29"/>
    </location>
</feature>
<reference evidence="2" key="2">
    <citation type="submission" date="2021-04" db="EMBL/GenBank/DDBJ databases">
        <authorList>
            <person name="Gilroy R."/>
        </authorList>
    </citation>
    <scope>NUCLEOTIDE SEQUENCE</scope>
    <source>
        <strain evidence="2">ChiGjej4B4-7305</strain>
    </source>
</reference>
<accession>A0A9D2EIR0</accession>
<feature type="transmembrane region" description="Helical" evidence="1">
    <location>
        <begin position="172"/>
        <end position="193"/>
    </location>
</feature>
<evidence type="ECO:0000313" key="3">
    <source>
        <dbReference type="Proteomes" id="UP000824037"/>
    </source>
</evidence>
<feature type="transmembrane region" description="Helical" evidence="1">
    <location>
        <begin position="41"/>
        <end position="61"/>
    </location>
</feature>